<dbReference type="InterPro" id="IPR052208">
    <property type="entry name" value="DmX-like/RAVE_component"/>
</dbReference>
<dbReference type="HOGENOM" id="CLU_000310_0_1_1"/>
<evidence type="ECO:0000313" key="3">
    <source>
        <dbReference type="EMBL" id="KIP11414.1"/>
    </source>
</evidence>
<dbReference type="Pfam" id="PF12234">
    <property type="entry name" value="Rav1p_C"/>
    <property type="match status" value="1"/>
</dbReference>
<dbReference type="OrthoDB" id="342131at2759"/>
<evidence type="ECO:0000259" key="2">
    <source>
        <dbReference type="Pfam" id="PF12234"/>
    </source>
</evidence>
<protein>
    <recommendedName>
        <fullName evidence="2">RAVE complex protein Rav1 C-terminal domain-containing protein</fullName>
    </recommendedName>
</protein>
<feature type="region of interest" description="Disordered" evidence="1">
    <location>
        <begin position="1290"/>
        <end position="1324"/>
    </location>
</feature>
<sequence>MLELLSTYTGCPTTGLQHLALPRETLLASLHALYPSLDSIIIRNATTLKFMRSVAFWEAFPAALHGHESIQCLSVDPGMKLIVATMGARLATWAMSGVQGDTWRVHSKLLLPNDTPITAVDCKSGLLAVGTRSSLSVYTLILENDLPTWSLKWTLPILELSRLRFSPSLMYIASTSTLDNAIGIYLTTSGKRTQHIRHPRPIIDINWRHSQTSTRDDSILYTITSDATLRVYLPVIDAPQQMQLHTSLDVFSAVPMPMLNQSTESRIFWLDREVMSHSLTNVVKANTEHQEDGRSRRVREIQEESWDLFLRVFSNGSLVVQAIANIDRRPPTLLKQFTLLHTGPFVIATSPEHLYLLPNPSAPATVTIVTSAPLRSYRLNPLPFFEAQADGLALLGVVQEVQSRNSTALPRRISRFVRTPDGEGLGIVKEDGTVDVWQTSPGGRRIIFQSEVAGPMDVSLLTVLQGGRYFATYSKTTGAISLHSTQALVASAVKVPPIVSLFSLPSSVPSDNPMIIAITESYTILLLKTVLPFISSPSTVPSASATLSLHSESSLPISAPLKSLVQVDPMAWSFPNRQALGTGSHDALLSVTEDGELAFWIPDISTKSPTWKCTGTVKTYKTNILMGACSSAKKTVLVCDSGEGQEVTIWNSTESEFATGLEYQWIYSASDRILDLDWTATPDGQSILAVGFAHRVELLCQQRMTYFDQTPGWGTCHTIDLTNTIPHQISDSIWLKGGSLLVGAGHLMSLYGQLDRAESRTDSLFEHVARHNGPLDEYNPQMILQCLLWEKIELVKNIIVNLAKNMERTENIHQWEPLPFDEYLKKDETTKAANHVAFAKPRYSSLFSVPEVDGQSDEELFSHTLVQDLVERLEDKPLPHLTPNEQQSLIVLVQATLEIDQQRRALDSNGLRYLTMMRIFHIYNRRLSLPNTPASAGSRPGQLQKRARLRYRDMMWAFHSESQDLMLSTSVAACEGQKMRWADARAQGVFIWLRSLETMKAHMEVIARNQYMAGDNRDPTACSLFYFALGKTKLVHGLWRQAAWHKEQNVMLKFLNNNFSQPRWRTAALKNAFALLSKRRFEYAAAFFLLGGSLKDAVNVCVRNLQDFQLAIALARVVEQGDDGPILKDIITSTVIPIAFEEGNRWLASWGFWMLHRRDLAVRVLVTPLSDMANVWGGINEIGTSSYDDPSLALLFSQLKLKTLQTAQGTSEISGRTEFNFVLQMARVFCRMGCHVLALDLVRSWSFERPSTVVHDSPIVHRPPSPMVARFALAPALRRQSSIMIDMDIPTNPPTRSASPTRIQPNGTPQSGEGEALKENEGDLVARKAGMGRLMKSAKQDVQVPEFDMNAFF</sequence>
<keyword evidence="4" id="KW-1185">Reference proteome</keyword>
<feature type="domain" description="RAVE complex protein Rav1 C-terminal" evidence="2">
    <location>
        <begin position="603"/>
        <end position="1241"/>
    </location>
</feature>
<dbReference type="InterPro" id="IPR036322">
    <property type="entry name" value="WD40_repeat_dom_sf"/>
</dbReference>
<dbReference type="Proteomes" id="UP000053257">
    <property type="component" value="Unassembled WGS sequence"/>
</dbReference>
<dbReference type="InterPro" id="IPR015943">
    <property type="entry name" value="WD40/YVTN_repeat-like_dom_sf"/>
</dbReference>
<feature type="compositionally biased region" description="Basic and acidic residues" evidence="1">
    <location>
        <begin position="1315"/>
        <end position="1324"/>
    </location>
</feature>
<gene>
    <name evidence="3" type="ORF">PHLGIDRAFT_99599</name>
</gene>
<name>A0A0C3P0X5_PHLG1</name>
<reference evidence="3 4" key="1">
    <citation type="journal article" date="2014" name="PLoS Genet.">
        <title>Analysis of the Phlebiopsis gigantea genome, transcriptome and secretome provides insight into its pioneer colonization strategies of wood.</title>
        <authorList>
            <person name="Hori C."/>
            <person name="Ishida T."/>
            <person name="Igarashi K."/>
            <person name="Samejima M."/>
            <person name="Suzuki H."/>
            <person name="Master E."/>
            <person name="Ferreira P."/>
            <person name="Ruiz-Duenas F.J."/>
            <person name="Held B."/>
            <person name="Canessa P."/>
            <person name="Larrondo L.F."/>
            <person name="Schmoll M."/>
            <person name="Druzhinina I.S."/>
            <person name="Kubicek C.P."/>
            <person name="Gaskell J.A."/>
            <person name="Kersten P."/>
            <person name="St John F."/>
            <person name="Glasner J."/>
            <person name="Sabat G."/>
            <person name="Splinter BonDurant S."/>
            <person name="Syed K."/>
            <person name="Yadav J."/>
            <person name="Mgbeahuruike A.C."/>
            <person name="Kovalchuk A."/>
            <person name="Asiegbu F.O."/>
            <person name="Lackner G."/>
            <person name="Hoffmeister D."/>
            <person name="Rencoret J."/>
            <person name="Gutierrez A."/>
            <person name="Sun H."/>
            <person name="Lindquist E."/>
            <person name="Barry K."/>
            <person name="Riley R."/>
            <person name="Grigoriev I.V."/>
            <person name="Henrissat B."/>
            <person name="Kues U."/>
            <person name="Berka R.M."/>
            <person name="Martinez A.T."/>
            <person name="Covert S.F."/>
            <person name="Blanchette R.A."/>
            <person name="Cullen D."/>
        </authorList>
    </citation>
    <scope>NUCLEOTIDE SEQUENCE [LARGE SCALE GENOMIC DNA]</scope>
    <source>
        <strain evidence="3 4">11061_1 CR5-6</strain>
    </source>
</reference>
<evidence type="ECO:0000256" key="1">
    <source>
        <dbReference type="SAM" id="MobiDB-lite"/>
    </source>
</evidence>
<dbReference type="EMBL" id="KN840446">
    <property type="protein sequence ID" value="KIP11414.1"/>
    <property type="molecule type" value="Genomic_DNA"/>
</dbReference>
<evidence type="ECO:0000313" key="4">
    <source>
        <dbReference type="Proteomes" id="UP000053257"/>
    </source>
</evidence>
<dbReference type="GO" id="GO:0043291">
    <property type="term" value="C:RAVE complex"/>
    <property type="evidence" value="ECO:0007669"/>
    <property type="project" value="TreeGrafter"/>
</dbReference>
<dbReference type="Gene3D" id="2.130.10.10">
    <property type="entry name" value="YVTN repeat-like/Quinoprotein amine dehydrogenase"/>
    <property type="match status" value="2"/>
</dbReference>
<proteinExistence type="predicted"/>
<dbReference type="InterPro" id="IPR022033">
    <property type="entry name" value="Rav1p_C"/>
</dbReference>
<feature type="compositionally biased region" description="Polar residues" evidence="1">
    <location>
        <begin position="1294"/>
        <end position="1311"/>
    </location>
</feature>
<accession>A0A0C3P0X5</accession>
<dbReference type="GO" id="GO:0007035">
    <property type="term" value="P:vacuolar acidification"/>
    <property type="evidence" value="ECO:0007669"/>
    <property type="project" value="TreeGrafter"/>
</dbReference>
<dbReference type="PANTHER" id="PTHR13950:SF9">
    <property type="entry name" value="RABCONNECTIN-3A"/>
    <property type="match status" value="1"/>
</dbReference>
<organism evidence="3 4">
    <name type="scientific">Phlebiopsis gigantea (strain 11061_1 CR5-6)</name>
    <name type="common">White-rot fungus</name>
    <name type="synonym">Peniophora gigantea</name>
    <dbReference type="NCBI Taxonomy" id="745531"/>
    <lineage>
        <taxon>Eukaryota</taxon>
        <taxon>Fungi</taxon>
        <taxon>Dikarya</taxon>
        <taxon>Basidiomycota</taxon>
        <taxon>Agaricomycotina</taxon>
        <taxon>Agaricomycetes</taxon>
        <taxon>Polyporales</taxon>
        <taxon>Phanerochaetaceae</taxon>
        <taxon>Phlebiopsis</taxon>
    </lineage>
</organism>
<dbReference type="STRING" id="745531.A0A0C3P0X5"/>
<dbReference type="SUPFAM" id="SSF50978">
    <property type="entry name" value="WD40 repeat-like"/>
    <property type="match status" value="2"/>
</dbReference>
<dbReference type="PANTHER" id="PTHR13950">
    <property type="entry name" value="RABCONNECTIN-RELATED"/>
    <property type="match status" value="1"/>
</dbReference>